<gene>
    <name evidence="1" type="ORF">EV182_005523</name>
</gene>
<accession>A0ACC1HPR7</accession>
<evidence type="ECO:0000313" key="2">
    <source>
        <dbReference type="Proteomes" id="UP001145114"/>
    </source>
</evidence>
<name>A0ACC1HPR7_9FUNG</name>
<dbReference type="Proteomes" id="UP001145114">
    <property type="component" value="Unassembled WGS sequence"/>
</dbReference>
<feature type="non-terminal residue" evidence="1">
    <location>
        <position position="1"/>
    </location>
</feature>
<protein>
    <submittedName>
        <fullName evidence="1">Uncharacterized protein</fullName>
    </submittedName>
</protein>
<organism evidence="1 2">
    <name type="scientific">Spiromyces aspiralis</name>
    <dbReference type="NCBI Taxonomy" id="68401"/>
    <lineage>
        <taxon>Eukaryota</taxon>
        <taxon>Fungi</taxon>
        <taxon>Fungi incertae sedis</taxon>
        <taxon>Zoopagomycota</taxon>
        <taxon>Kickxellomycotina</taxon>
        <taxon>Kickxellomycetes</taxon>
        <taxon>Kickxellales</taxon>
        <taxon>Kickxellaceae</taxon>
        <taxon>Spiromyces</taxon>
    </lineage>
</organism>
<sequence>FLEIVKYASSANRVIVSNMLTSDVTDFNETKTFDLSEISRGANVMGYSDTLGSINVGKSFDTLAIDLDGAGPPIPLVDITSTLMYIGTRDNTIQVYIDDKLVHN</sequence>
<keyword evidence="2" id="KW-1185">Reference proteome</keyword>
<reference evidence="1" key="1">
    <citation type="submission" date="2022-06" db="EMBL/GenBank/DDBJ databases">
        <title>Phylogenomic reconstructions and comparative analyses of Kickxellomycotina fungi.</title>
        <authorList>
            <person name="Reynolds N.K."/>
            <person name="Stajich J.E."/>
            <person name="Barry K."/>
            <person name="Grigoriev I.V."/>
            <person name="Crous P."/>
            <person name="Smith M.E."/>
        </authorList>
    </citation>
    <scope>NUCLEOTIDE SEQUENCE</scope>
    <source>
        <strain evidence="1">RSA 2271</strain>
    </source>
</reference>
<comment type="caution">
    <text evidence="1">The sequence shown here is derived from an EMBL/GenBank/DDBJ whole genome shotgun (WGS) entry which is preliminary data.</text>
</comment>
<proteinExistence type="predicted"/>
<dbReference type="EMBL" id="JAMZIH010001999">
    <property type="protein sequence ID" value="KAJ1677748.1"/>
    <property type="molecule type" value="Genomic_DNA"/>
</dbReference>
<feature type="non-terminal residue" evidence="1">
    <location>
        <position position="104"/>
    </location>
</feature>
<evidence type="ECO:0000313" key="1">
    <source>
        <dbReference type="EMBL" id="KAJ1677748.1"/>
    </source>
</evidence>